<dbReference type="Proteomes" id="UP000485058">
    <property type="component" value="Unassembled WGS sequence"/>
</dbReference>
<comment type="caution">
    <text evidence="2">The sequence shown here is derived from an EMBL/GenBank/DDBJ whole genome shotgun (WGS) entry which is preliminary data.</text>
</comment>
<feature type="region of interest" description="Disordered" evidence="1">
    <location>
        <begin position="55"/>
        <end position="95"/>
    </location>
</feature>
<proteinExistence type="predicted"/>
<evidence type="ECO:0000313" key="3">
    <source>
        <dbReference type="Proteomes" id="UP000485058"/>
    </source>
</evidence>
<name>A0A6A0A2M4_HAELA</name>
<dbReference type="EMBL" id="BLLF01003126">
    <property type="protein sequence ID" value="GFH26436.1"/>
    <property type="molecule type" value="Genomic_DNA"/>
</dbReference>
<keyword evidence="3" id="KW-1185">Reference proteome</keyword>
<feature type="compositionally biased region" description="Basic and acidic residues" evidence="1">
    <location>
        <begin position="78"/>
        <end position="95"/>
    </location>
</feature>
<gene>
    <name evidence="2" type="ORF">HaLaN_24583</name>
</gene>
<sequence>MHQEVAADRTMQRIGQLAGTNTPAGCGCGIPKPCPNPTLLYQDLHNCRAKPAVVPNSQHVEQPSGRAELPSKPGKRTTMREWEPSPEPDKRARLT</sequence>
<accession>A0A6A0A2M4</accession>
<reference evidence="2 3" key="1">
    <citation type="submission" date="2020-02" db="EMBL/GenBank/DDBJ databases">
        <title>Draft genome sequence of Haematococcus lacustris strain NIES-144.</title>
        <authorList>
            <person name="Morimoto D."/>
            <person name="Nakagawa S."/>
            <person name="Yoshida T."/>
            <person name="Sawayama S."/>
        </authorList>
    </citation>
    <scope>NUCLEOTIDE SEQUENCE [LARGE SCALE GENOMIC DNA]</scope>
    <source>
        <strain evidence="2 3">NIES-144</strain>
    </source>
</reference>
<dbReference type="AlphaFoldDB" id="A0A6A0A2M4"/>
<evidence type="ECO:0000313" key="2">
    <source>
        <dbReference type="EMBL" id="GFH26436.1"/>
    </source>
</evidence>
<organism evidence="2 3">
    <name type="scientific">Haematococcus lacustris</name>
    <name type="common">Green alga</name>
    <name type="synonym">Haematococcus pluvialis</name>
    <dbReference type="NCBI Taxonomy" id="44745"/>
    <lineage>
        <taxon>Eukaryota</taxon>
        <taxon>Viridiplantae</taxon>
        <taxon>Chlorophyta</taxon>
        <taxon>core chlorophytes</taxon>
        <taxon>Chlorophyceae</taxon>
        <taxon>CS clade</taxon>
        <taxon>Chlamydomonadales</taxon>
        <taxon>Haematococcaceae</taxon>
        <taxon>Haematococcus</taxon>
    </lineage>
</organism>
<evidence type="ECO:0000256" key="1">
    <source>
        <dbReference type="SAM" id="MobiDB-lite"/>
    </source>
</evidence>
<protein>
    <submittedName>
        <fullName evidence="2">Uncharacterized protein</fullName>
    </submittedName>
</protein>